<evidence type="ECO:0000256" key="2">
    <source>
        <dbReference type="SAM" id="MobiDB-lite"/>
    </source>
</evidence>
<evidence type="ECO:0000313" key="4">
    <source>
        <dbReference type="Proteomes" id="UP000075714"/>
    </source>
</evidence>
<dbReference type="AlphaFoldDB" id="A0A150GGK2"/>
<accession>A0A150GGK2</accession>
<evidence type="ECO:0000256" key="1">
    <source>
        <dbReference type="SAM" id="Coils"/>
    </source>
</evidence>
<keyword evidence="4" id="KW-1185">Reference proteome</keyword>
<feature type="coiled-coil region" evidence="1">
    <location>
        <begin position="122"/>
        <end position="175"/>
    </location>
</feature>
<dbReference type="EMBL" id="LSYV01000025">
    <property type="protein sequence ID" value="KXZ48971.1"/>
    <property type="molecule type" value="Genomic_DNA"/>
</dbReference>
<dbReference type="Gene3D" id="1.20.120.20">
    <property type="entry name" value="Apolipoprotein"/>
    <property type="match status" value="1"/>
</dbReference>
<organism evidence="3 4">
    <name type="scientific">Gonium pectorale</name>
    <name type="common">Green alga</name>
    <dbReference type="NCBI Taxonomy" id="33097"/>
    <lineage>
        <taxon>Eukaryota</taxon>
        <taxon>Viridiplantae</taxon>
        <taxon>Chlorophyta</taxon>
        <taxon>core chlorophytes</taxon>
        <taxon>Chlorophyceae</taxon>
        <taxon>CS clade</taxon>
        <taxon>Chlamydomonadales</taxon>
        <taxon>Volvocaceae</taxon>
        <taxon>Gonium</taxon>
    </lineage>
</organism>
<proteinExistence type="predicted"/>
<dbReference type="SUPFAM" id="SSF47162">
    <property type="entry name" value="Apolipoprotein"/>
    <property type="match status" value="1"/>
</dbReference>
<keyword evidence="1" id="KW-0175">Coiled coil</keyword>
<reference evidence="4" key="1">
    <citation type="journal article" date="2016" name="Nat. Commun.">
        <title>The Gonium pectorale genome demonstrates co-option of cell cycle regulation during the evolution of multicellularity.</title>
        <authorList>
            <person name="Hanschen E.R."/>
            <person name="Marriage T.N."/>
            <person name="Ferris P.J."/>
            <person name="Hamaji T."/>
            <person name="Toyoda A."/>
            <person name="Fujiyama A."/>
            <person name="Neme R."/>
            <person name="Noguchi H."/>
            <person name="Minakuchi Y."/>
            <person name="Suzuki M."/>
            <person name="Kawai-Toyooka H."/>
            <person name="Smith D.R."/>
            <person name="Sparks H."/>
            <person name="Anderson J."/>
            <person name="Bakaric R."/>
            <person name="Luria V."/>
            <person name="Karger A."/>
            <person name="Kirschner M.W."/>
            <person name="Durand P.M."/>
            <person name="Michod R.E."/>
            <person name="Nozaki H."/>
            <person name="Olson B.J."/>
        </authorList>
    </citation>
    <scope>NUCLEOTIDE SEQUENCE [LARGE SCALE GENOMIC DNA]</scope>
    <source>
        <strain evidence="4">NIES-2863</strain>
    </source>
</reference>
<gene>
    <name evidence="3" type="ORF">GPECTOR_24g261</name>
</gene>
<evidence type="ECO:0000313" key="3">
    <source>
        <dbReference type="EMBL" id="KXZ48971.1"/>
    </source>
</evidence>
<sequence length="180" mass="19867">MYISFRGPWPAGGFGHQNHRPRRSCSVLSNQSSAPAAVQGPPSWPAKFIGEHSGTILVASAGTVIYIGAKLVLDMNTVKTTGEMLVKNGDRMEARLDGRMNRMEASQAQTRSELNANVVQTRSELNAKIDQTRSELNAKIDQTRSELNANIDQTRSELNGRMDRMEAKLDKLLEASGRRK</sequence>
<comment type="caution">
    <text evidence="3">The sequence shown here is derived from an EMBL/GenBank/DDBJ whole genome shotgun (WGS) entry which is preliminary data.</text>
</comment>
<feature type="region of interest" description="Disordered" evidence="2">
    <location>
        <begin position="13"/>
        <end position="41"/>
    </location>
</feature>
<protein>
    <submittedName>
        <fullName evidence="3">Uncharacterized protein</fullName>
    </submittedName>
</protein>
<dbReference type="Proteomes" id="UP000075714">
    <property type="component" value="Unassembled WGS sequence"/>
</dbReference>
<name>A0A150GGK2_GONPE</name>